<dbReference type="eggNOG" id="ENOG5031HB6">
    <property type="taxonomic scope" value="Bacteria"/>
</dbReference>
<organism evidence="1 2">
    <name type="scientific">Solidesulfovibrio magneticus (strain ATCC 700980 / DSM 13731 / RS-1)</name>
    <name type="common">Desulfovibrio magneticus</name>
    <dbReference type="NCBI Taxonomy" id="573370"/>
    <lineage>
        <taxon>Bacteria</taxon>
        <taxon>Pseudomonadati</taxon>
        <taxon>Thermodesulfobacteriota</taxon>
        <taxon>Desulfovibrionia</taxon>
        <taxon>Desulfovibrionales</taxon>
        <taxon>Desulfovibrionaceae</taxon>
        <taxon>Solidesulfovibrio</taxon>
    </lineage>
</organism>
<dbReference type="KEGG" id="dma:DMR_15270"/>
<gene>
    <name evidence="1" type="ordered locus">DMR_15270</name>
</gene>
<evidence type="ECO:0000313" key="2">
    <source>
        <dbReference type="Proteomes" id="UP000009071"/>
    </source>
</evidence>
<accession>C4XNP3</accession>
<name>C4XNP3_SOLM1</name>
<dbReference type="AlphaFoldDB" id="C4XNP3"/>
<dbReference type="HOGENOM" id="CLU_153753_0_0_7"/>
<protein>
    <submittedName>
        <fullName evidence="1">Uncharacterized protein</fullName>
    </submittedName>
</protein>
<dbReference type="STRING" id="573370.DMR_15270"/>
<keyword evidence="2" id="KW-1185">Reference proteome</keyword>
<dbReference type="Proteomes" id="UP000009071">
    <property type="component" value="Chromosome"/>
</dbReference>
<reference evidence="1 2" key="1">
    <citation type="journal article" date="2009" name="Genome Res.">
        <title>Whole genome sequence of Desulfovibrio magneticus strain RS-1 revealed common gene clusters in magnetotactic bacteria.</title>
        <authorList>
            <person name="Nakazawa H."/>
            <person name="Arakaki A."/>
            <person name="Narita-Yamada S."/>
            <person name="Yashiro I."/>
            <person name="Jinno K."/>
            <person name="Aoki N."/>
            <person name="Tsuruyama A."/>
            <person name="Okamura Y."/>
            <person name="Tanikawa S."/>
            <person name="Fujita N."/>
            <person name="Takeyama H."/>
            <person name="Matsunaga T."/>
        </authorList>
    </citation>
    <scope>NUCLEOTIDE SEQUENCE [LARGE SCALE GENOMIC DNA]</scope>
    <source>
        <strain evidence="2">ATCC 700980 / DSM 13731 / RS-1</strain>
    </source>
</reference>
<proteinExistence type="predicted"/>
<dbReference type="EMBL" id="AP010904">
    <property type="protein sequence ID" value="BAH75018.1"/>
    <property type="molecule type" value="Genomic_DNA"/>
</dbReference>
<evidence type="ECO:0000313" key="1">
    <source>
        <dbReference type="EMBL" id="BAH75018.1"/>
    </source>
</evidence>
<sequence length="144" mass="16766">MCAFLTEFCCYYRYLIQNNYKKEFAMAKKPEATETESTRIESRYQPGLLRQCISENLSADSMMERLGILHKQTLRKHLLRLMAEDKTFYDIEGLFLRGSNLPKVNPKGRLTLNLRGIIIAGQEVREGDVFQVQIEEDRIVITRG</sequence>